<dbReference type="SUPFAM" id="SSF50156">
    <property type="entry name" value="PDZ domain-like"/>
    <property type="match status" value="1"/>
</dbReference>
<keyword evidence="3" id="KW-0378">Hydrolase</keyword>
<dbReference type="SMART" id="SM00245">
    <property type="entry name" value="TSPc"/>
    <property type="match status" value="1"/>
</dbReference>
<accession>A0ABP9DLC6</accession>
<dbReference type="CDD" id="cd06782">
    <property type="entry name" value="cpPDZ_CPP-like"/>
    <property type="match status" value="1"/>
</dbReference>
<dbReference type="Proteomes" id="UP001501752">
    <property type="component" value="Unassembled WGS sequence"/>
</dbReference>
<dbReference type="PANTHER" id="PTHR32060">
    <property type="entry name" value="TAIL-SPECIFIC PROTEASE"/>
    <property type="match status" value="1"/>
</dbReference>
<evidence type="ECO:0000313" key="7">
    <source>
        <dbReference type="Proteomes" id="UP001501752"/>
    </source>
</evidence>
<evidence type="ECO:0000256" key="1">
    <source>
        <dbReference type="ARBA" id="ARBA00009179"/>
    </source>
</evidence>
<organism evidence="6 7">
    <name type="scientific">Kitasatospora terrestris</name>
    <dbReference type="NCBI Taxonomy" id="258051"/>
    <lineage>
        <taxon>Bacteria</taxon>
        <taxon>Bacillati</taxon>
        <taxon>Actinomycetota</taxon>
        <taxon>Actinomycetes</taxon>
        <taxon>Kitasatosporales</taxon>
        <taxon>Streptomycetaceae</taxon>
        <taxon>Kitasatospora</taxon>
    </lineage>
</organism>
<evidence type="ECO:0000256" key="3">
    <source>
        <dbReference type="ARBA" id="ARBA00022801"/>
    </source>
</evidence>
<evidence type="ECO:0000256" key="2">
    <source>
        <dbReference type="ARBA" id="ARBA00022670"/>
    </source>
</evidence>
<evidence type="ECO:0000313" key="6">
    <source>
        <dbReference type="EMBL" id="GAA4851198.1"/>
    </source>
</evidence>
<dbReference type="PROSITE" id="PS50106">
    <property type="entry name" value="PDZ"/>
    <property type="match status" value="1"/>
</dbReference>
<feature type="domain" description="PDZ" evidence="5">
    <location>
        <begin position="76"/>
        <end position="135"/>
    </location>
</feature>
<dbReference type="InterPro" id="IPR005151">
    <property type="entry name" value="Tail-specific_protease"/>
</dbReference>
<comment type="similarity">
    <text evidence="1">Belongs to the peptidase S41A family.</text>
</comment>
<evidence type="ECO:0000259" key="5">
    <source>
        <dbReference type="PROSITE" id="PS50106"/>
    </source>
</evidence>
<dbReference type="Pfam" id="PF03572">
    <property type="entry name" value="Peptidase_S41"/>
    <property type="match status" value="1"/>
</dbReference>
<proteinExistence type="inferred from homology"/>
<gene>
    <name evidence="6" type="ORF">GCM10023235_30270</name>
</gene>
<dbReference type="PANTHER" id="PTHR32060:SF30">
    <property type="entry name" value="CARBOXY-TERMINAL PROCESSING PROTEASE CTPA"/>
    <property type="match status" value="1"/>
</dbReference>
<keyword evidence="4" id="KW-0720">Serine protease</keyword>
<dbReference type="Gene3D" id="3.30.750.44">
    <property type="match status" value="1"/>
</dbReference>
<dbReference type="Pfam" id="PF17820">
    <property type="entry name" value="PDZ_6"/>
    <property type="match status" value="1"/>
</dbReference>
<dbReference type="SMART" id="SM00228">
    <property type="entry name" value="PDZ"/>
    <property type="match status" value="1"/>
</dbReference>
<name>A0ABP9DLC6_9ACTN</name>
<dbReference type="EMBL" id="BAABIS010000001">
    <property type="protein sequence ID" value="GAA4851198.1"/>
    <property type="molecule type" value="Genomic_DNA"/>
</dbReference>
<dbReference type="InterPro" id="IPR004447">
    <property type="entry name" value="Peptidase_S41A"/>
</dbReference>
<dbReference type="SUPFAM" id="SSF52096">
    <property type="entry name" value="ClpP/crotonase"/>
    <property type="match status" value="1"/>
</dbReference>
<comment type="caution">
    <text evidence="6">The sequence shown here is derived from an EMBL/GenBank/DDBJ whole genome shotgun (WGS) entry which is preliminary data.</text>
</comment>
<dbReference type="InterPro" id="IPR001478">
    <property type="entry name" value="PDZ"/>
</dbReference>
<dbReference type="Gene3D" id="2.30.42.10">
    <property type="match status" value="1"/>
</dbReference>
<dbReference type="Gene3D" id="3.90.226.10">
    <property type="entry name" value="2-enoyl-CoA Hydratase, Chain A, domain 1"/>
    <property type="match status" value="1"/>
</dbReference>
<protein>
    <submittedName>
        <fullName evidence="6">S41 family peptidase</fullName>
    </submittedName>
</protein>
<dbReference type="CDD" id="cd07560">
    <property type="entry name" value="Peptidase_S41_CPP"/>
    <property type="match status" value="1"/>
</dbReference>
<dbReference type="InterPro" id="IPR041489">
    <property type="entry name" value="PDZ_6"/>
</dbReference>
<keyword evidence="7" id="KW-1185">Reference proteome</keyword>
<sequence>MAVLFGAVLLAGAAAGAWGEASPAPWRSSSESARLAARDLDGADLSPAQAERLVGESGDRWAAYLSPEEYADLTGGRYLGVGLSVGRSGGTTAVSAVVPGGPAAEAGIAAGDRLLHVDGVPADQLPVTDVVARLRGQRAGTPVALSVQRADGPVRDVVLTRAVLAAREVEVDRVRPGVVRIAVHAFTEGVAAQVREAARGSQGLVLDLRGSSGGLVEEAVATASLFLDGGPVASYQEHGETRELTAAPGGDTATPLVVLVDGGTMSSAELLAGALQDRCRAVLVGTRTFGKGSVQQPNRLADGSVVELTVGRWSTPSGHTPDGVGLLPDVPAPAGGDAAGLALQVLAGLRARG</sequence>
<dbReference type="InterPro" id="IPR029045">
    <property type="entry name" value="ClpP/crotonase-like_dom_sf"/>
</dbReference>
<reference evidence="7" key="1">
    <citation type="journal article" date="2019" name="Int. J. Syst. Evol. Microbiol.">
        <title>The Global Catalogue of Microorganisms (GCM) 10K type strain sequencing project: providing services to taxonomists for standard genome sequencing and annotation.</title>
        <authorList>
            <consortium name="The Broad Institute Genomics Platform"/>
            <consortium name="The Broad Institute Genome Sequencing Center for Infectious Disease"/>
            <person name="Wu L."/>
            <person name="Ma J."/>
        </authorList>
    </citation>
    <scope>NUCLEOTIDE SEQUENCE [LARGE SCALE GENOMIC DNA]</scope>
    <source>
        <strain evidence="7">JCM 13006</strain>
    </source>
</reference>
<evidence type="ECO:0000256" key="4">
    <source>
        <dbReference type="ARBA" id="ARBA00022825"/>
    </source>
</evidence>
<keyword evidence="2" id="KW-0645">Protease</keyword>
<dbReference type="InterPro" id="IPR036034">
    <property type="entry name" value="PDZ_sf"/>
</dbReference>